<evidence type="ECO:0000256" key="1">
    <source>
        <dbReference type="ARBA" id="ARBA00004459"/>
    </source>
</evidence>
<evidence type="ECO:0000256" key="3">
    <source>
        <dbReference type="RuleBase" id="RU362097"/>
    </source>
</evidence>
<dbReference type="GO" id="GO:0015562">
    <property type="term" value="F:efflux transmembrane transporter activity"/>
    <property type="evidence" value="ECO:0007669"/>
    <property type="project" value="InterPro"/>
</dbReference>
<dbReference type="EMBL" id="JAFNAA010000002">
    <property type="protein sequence ID" value="MBO1107186.1"/>
    <property type="molecule type" value="Genomic_DNA"/>
</dbReference>
<dbReference type="InterPro" id="IPR010131">
    <property type="entry name" value="MdtP/NodT-like"/>
</dbReference>
<dbReference type="Proteomes" id="UP000664658">
    <property type="component" value="Unassembled WGS sequence"/>
</dbReference>
<evidence type="ECO:0000313" key="5">
    <source>
        <dbReference type="Proteomes" id="UP000664658"/>
    </source>
</evidence>
<dbReference type="AlphaFoldDB" id="A0A8I2B1Q3"/>
<comment type="caution">
    <text evidence="4">The sequence shown here is derived from an EMBL/GenBank/DDBJ whole genome shotgun (WGS) entry which is preliminary data.</text>
</comment>
<proteinExistence type="inferred from homology"/>
<reference evidence="4" key="1">
    <citation type="submission" date="2021-03" db="EMBL/GenBank/DDBJ databases">
        <title>Plesiomonas shigelloides zfcc0051, isolated from zebrafish feces.</title>
        <authorList>
            <person name="Vanderhoek Z."/>
            <person name="Gaulke C."/>
        </authorList>
    </citation>
    <scope>NUCLEOTIDE SEQUENCE</scope>
    <source>
        <strain evidence="4">Zfcc0051</strain>
    </source>
</reference>
<comment type="subcellular location">
    <subcellularLocation>
        <location evidence="1 3">Cell outer membrane</location>
        <topology evidence="1 3">Lipid-anchor</topology>
    </subcellularLocation>
</comment>
<comment type="similarity">
    <text evidence="2 3">Belongs to the outer membrane factor (OMF) (TC 1.B.17) family.</text>
</comment>
<dbReference type="InterPro" id="IPR003423">
    <property type="entry name" value="OMP_efflux"/>
</dbReference>
<keyword evidence="3" id="KW-0812">Transmembrane</keyword>
<evidence type="ECO:0000256" key="2">
    <source>
        <dbReference type="ARBA" id="ARBA00007613"/>
    </source>
</evidence>
<dbReference type="PANTHER" id="PTHR30203">
    <property type="entry name" value="OUTER MEMBRANE CATION EFFLUX PROTEIN"/>
    <property type="match status" value="1"/>
</dbReference>
<organism evidence="4 5">
    <name type="scientific">Plesiomonas shigelloides</name>
    <name type="common">Aeromonas shigelloides</name>
    <dbReference type="NCBI Taxonomy" id="703"/>
    <lineage>
        <taxon>Bacteria</taxon>
        <taxon>Pseudomonadati</taxon>
        <taxon>Pseudomonadota</taxon>
        <taxon>Gammaproteobacteria</taxon>
        <taxon>Enterobacterales</taxon>
        <taxon>Enterobacteriaceae</taxon>
        <taxon>Plesiomonas</taxon>
    </lineage>
</organism>
<dbReference type="Gene3D" id="2.20.200.10">
    <property type="entry name" value="Outer membrane efflux proteins (OEP)"/>
    <property type="match status" value="1"/>
</dbReference>
<keyword evidence="3" id="KW-0449">Lipoprotein</keyword>
<gene>
    <name evidence="4" type="ORF">J2R62_02965</name>
</gene>
<dbReference type="SUPFAM" id="SSF56954">
    <property type="entry name" value="Outer membrane efflux proteins (OEP)"/>
    <property type="match status" value="1"/>
</dbReference>
<sequence length="469" mass="51353">MRRSIRHAVTLTVAGIPWLLSGCITPFTYEKPKVSTPAEWRVPYSQASKQVQMRWWEQFNDPVLTRLIQTALQQNLDLVIATQRIEEAAGKLRETRSDLYPQLGYGAGASRQRRLGDYTSTYQVGLTASWQLDLFGQLRAATEASKAQMLSAEEQRQAVLLTLVTQVANNYIQLLSLDQQLHIARSTAAAQQESLQIFRLQFKAGVISQLQLNQAESQYYQAQSEVPRLQDSIAQQENALSVLLGVNPQAIPRGQTLDGLSLPAIPADLPSTLLQQRPDIRVAEQNLVAAQANLAAARLAYFPTISLTGALGSLSLALTDLLTGPAALWSLGAELAGPIFTAGSIEGQIQQASAQQQQLLAEYQKAIQNAFADANNALSAVVKIKEQQDTLQQQVDSLRSYARLARLSYDSGNTPYLEVLDAEQTLFTTELNQVQVQGQAIQSIVNVYAAMGGGWVTQADSMTVKGKTR</sequence>
<dbReference type="PROSITE" id="PS51257">
    <property type="entry name" value="PROKAR_LIPOPROTEIN"/>
    <property type="match status" value="1"/>
</dbReference>
<keyword evidence="3" id="KW-0472">Membrane</keyword>
<keyword evidence="3" id="KW-1134">Transmembrane beta strand</keyword>
<dbReference type="RefSeq" id="WP_152109421.1">
    <property type="nucleotide sequence ID" value="NZ_JAACNG020000003.1"/>
</dbReference>
<evidence type="ECO:0000313" key="4">
    <source>
        <dbReference type="EMBL" id="MBO1107186.1"/>
    </source>
</evidence>
<dbReference type="NCBIfam" id="TIGR01845">
    <property type="entry name" value="outer_NodT"/>
    <property type="match status" value="1"/>
</dbReference>
<accession>A0A8I2B1Q3</accession>
<dbReference type="Pfam" id="PF02321">
    <property type="entry name" value="OEP"/>
    <property type="match status" value="2"/>
</dbReference>
<dbReference type="Gene3D" id="1.20.1600.10">
    <property type="entry name" value="Outer membrane efflux proteins (OEP)"/>
    <property type="match status" value="1"/>
</dbReference>
<dbReference type="GO" id="GO:0009279">
    <property type="term" value="C:cell outer membrane"/>
    <property type="evidence" value="ECO:0007669"/>
    <property type="project" value="UniProtKB-SubCell"/>
</dbReference>
<keyword evidence="3" id="KW-0564">Palmitate</keyword>
<name>A0A8I2B1Q3_PLESH</name>
<protein>
    <submittedName>
        <fullName evidence="4">Efflux transporter outer membrane subunit</fullName>
    </submittedName>
</protein>
<dbReference type="PANTHER" id="PTHR30203:SF33">
    <property type="entry name" value="BLR4455 PROTEIN"/>
    <property type="match status" value="1"/>
</dbReference>